<gene>
    <name evidence="1" type="ORF">SDC9_190934</name>
</gene>
<name>A0A645HWD9_9ZZZZ</name>
<comment type="caution">
    <text evidence="1">The sequence shown here is derived from an EMBL/GenBank/DDBJ whole genome shotgun (WGS) entry which is preliminary data.</text>
</comment>
<reference evidence="1" key="1">
    <citation type="submission" date="2019-08" db="EMBL/GenBank/DDBJ databases">
        <authorList>
            <person name="Kucharzyk K."/>
            <person name="Murdoch R.W."/>
            <person name="Higgins S."/>
            <person name="Loffler F."/>
        </authorList>
    </citation>
    <scope>NUCLEOTIDE SEQUENCE</scope>
</reference>
<protein>
    <submittedName>
        <fullName evidence="1">Uncharacterized protein</fullName>
    </submittedName>
</protein>
<evidence type="ECO:0000313" key="1">
    <source>
        <dbReference type="EMBL" id="MPN43375.1"/>
    </source>
</evidence>
<dbReference type="EMBL" id="VSSQ01101736">
    <property type="protein sequence ID" value="MPN43375.1"/>
    <property type="molecule type" value="Genomic_DNA"/>
</dbReference>
<accession>A0A645HWD9</accession>
<proteinExistence type="predicted"/>
<sequence length="65" mass="6867">MGRADLIGVVRSGVIEGGHDSMGVALGTGRFVRAEMVEPHACAFLADAQGIGLHLLKKRVIGLRR</sequence>
<organism evidence="1">
    <name type="scientific">bioreactor metagenome</name>
    <dbReference type="NCBI Taxonomy" id="1076179"/>
    <lineage>
        <taxon>unclassified sequences</taxon>
        <taxon>metagenomes</taxon>
        <taxon>ecological metagenomes</taxon>
    </lineage>
</organism>
<dbReference type="AlphaFoldDB" id="A0A645HWD9"/>